<dbReference type="Gene3D" id="3.20.20.100">
    <property type="entry name" value="NADP-dependent oxidoreductase domain"/>
    <property type="match status" value="1"/>
</dbReference>
<sequence>MSNFAFGTYRISDYNPQHIQALRDAISSGIRMIDTSSNYMDGGAQRAIALAFSSFDESVKDTVEIVSKVGYIQGSNMDRHKEEPFEEVVEFSPDCFHSISASFIKDQLTESLKRLEMQRIDCYLLHNPEYYLLDAINRGIAKDEMQSEMYGRIYRAFVALEQEVKDGRILSYGISSNSFSKNSSSAEFLPYEDLITLADRASEEVSNETHSFKTVQLPINILEQEGLKCAKWAKENGLRVLANRPLNAEFEGKMYRLADYDESREYYHHLNELLDICDNEQLKPLYNLFEELDASKHKFGWIGDWDAFFFAEIIPHMRTSLQSLDEESRELLVNSIDMFFVEYKKMVLHECSINTRKALKEIFKNDDVSMQDVALKFLMAQESIDYILVGMRKPSYILEILTLKD</sequence>
<protein>
    <submittedName>
        <fullName evidence="2">Oxidoreductase</fullName>
    </submittedName>
</protein>
<keyword evidence="3" id="KW-1185">Reference proteome</keyword>
<reference evidence="2 3" key="1">
    <citation type="submission" date="2013-07" db="EMBL/GenBank/DDBJ databases">
        <title>Sulfurimonas hongkongensis AST-10 Genome Sequencing.</title>
        <authorList>
            <person name="Cai L."/>
            <person name="Zhang T."/>
        </authorList>
    </citation>
    <scope>NUCLEOTIDE SEQUENCE [LARGE SCALE GENOMIC DNA]</scope>
    <source>
        <strain evidence="2 3">AST-10</strain>
    </source>
</reference>
<dbReference type="RefSeq" id="WP_021287699.1">
    <property type="nucleotide sequence ID" value="NZ_AUPZ01000009.1"/>
</dbReference>
<evidence type="ECO:0000313" key="3">
    <source>
        <dbReference type="Proteomes" id="UP000015520"/>
    </source>
</evidence>
<evidence type="ECO:0000313" key="2">
    <source>
        <dbReference type="EMBL" id="EQB39252.1"/>
    </source>
</evidence>
<dbReference type="PANTHER" id="PTHR43312">
    <property type="entry name" value="D-THREO-ALDOSE 1-DEHYDROGENASE"/>
    <property type="match status" value="1"/>
</dbReference>
<dbReference type="PANTHER" id="PTHR43312:SF1">
    <property type="entry name" value="NADP-DEPENDENT OXIDOREDUCTASE DOMAIN-CONTAINING PROTEIN"/>
    <property type="match status" value="1"/>
</dbReference>
<evidence type="ECO:0000259" key="1">
    <source>
        <dbReference type="Pfam" id="PF00248"/>
    </source>
</evidence>
<dbReference type="STRING" id="1172190.M947_07210"/>
<dbReference type="EMBL" id="AUPZ01000009">
    <property type="protein sequence ID" value="EQB39252.1"/>
    <property type="molecule type" value="Genomic_DNA"/>
</dbReference>
<dbReference type="AlphaFoldDB" id="T0JQZ4"/>
<dbReference type="eggNOG" id="COG0667">
    <property type="taxonomic scope" value="Bacteria"/>
</dbReference>
<feature type="domain" description="NADP-dependent oxidoreductase" evidence="1">
    <location>
        <begin position="6"/>
        <end position="401"/>
    </location>
</feature>
<dbReference type="CDD" id="cd19099">
    <property type="entry name" value="AKR_unchar"/>
    <property type="match status" value="1"/>
</dbReference>
<dbReference type="InterPro" id="IPR036812">
    <property type="entry name" value="NAD(P)_OxRdtase_dom_sf"/>
</dbReference>
<accession>T0JQZ4</accession>
<proteinExistence type="predicted"/>
<comment type="caution">
    <text evidence="2">The sequence shown here is derived from an EMBL/GenBank/DDBJ whole genome shotgun (WGS) entry which is preliminary data.</text>
</comment>
<gene>
    <name evidence="2" type="ORF">M947_07210</name>
</gene>
<dbReference type="PATRIC" id="fig|1172190.3.peg.1395"/>
<name>T0JQZ4_9BACT</name>
<organism evidence="2 3">
    <name type="scientific">Sulfurimonas hongkongensis</name>
    <dbReference type="NCBI Taxonomy" id="1172190"/>
    <lineage>
        <taxon>Bacteria</taxon>
        <taxon>Pseudomonadati</taxon>
        <taxon>Campylobacterota</taxon>
        <taxon>Epsilonproteobacteria</taxon>
        <taxon>Campylobacterales</taxon>
        <taxon>Sulfurimonadaceae</taxon>
        <taxon>Sulfurimonas</taxon>
    </lineage>
</organism>
<dbReference type="InterPro" id="IPR053135">
    <property type="entry name" value="AKR2_Oxidoreductase"/>
</dbReference>
<dbReference type="Pfam" id="PF00248">
    <property type="entry name" value="Aldo_ket_red"/>
    <property type="match status" value="1"/>
</dbReference>
<dbReference type="OrthoDB" id="9804790at2"/>
<dbReference type="SUPFAM" id="SSF51430">
    <property type="entry name" value="NAD(P)-linked oxidoreductase"/>
    <property type="match status" value="1"/>
</dbReference>
<dbReference type="Proteomes" id="UP000015520">
    <property type="component" value="Unassembled WGS sequence"/>
</dbReference>
<dbReference type="InterPro" id="IPR023210">
    <property type="entry name" value="NADP_OxRdtase_dom"/>
</dbReference>